<reference evidence="2" key="1">
    <citation type="journal article" date="2022" name="Mol. Ecol. Resour.">
        <title>The genomes of chicory, endive, great burdock and yacon provide insights into Asteraceae palaeo-polyploidization history and plant inulin production.</title>
        <authorList>
            <person name="Fan W."/>
            <person name="Wang S."/>
            <person name="Wang H."/>
            <person name="Wang A."/>
            <person name="Jiang F."/>
            <person name="Liu H."/>
            <person name="Zhao H."/>
            <person name="Xu D."/>
            <person name="Zhang Y."/>
        </authorList>
    </citation>
    <scope>NUCLEOTIDE SEQUENCE [LARGE SCALE GENOMIC DNA]</scope>
    <source>
        <strain evidence="2">cv. Punajuju</strain>
    </source>
</reference>
<name>A0ACB9CYK1_CICIN</name>
<evidence type="ECO:0000313" key="2">
    <source>
        <dbReference type="Proteomes" id="UP001055811"/>
    </source>
</evidence>
<accession>A0ACB9CYK1</accession>
<evidence type="ECO:0000313" key="1">
    <source>
        <dbReference type="EMBL" id="KAI3739409.1"/>
    </source>
</evidence>
<dbReference type="Proteomes" id="UP001055811">
    <property type="component" value="Linkage Group LG05"/>
</dbReference>
<comment type="caution">
    <text evidence="1">The sequence shown here is derived from an EMBL/GenBank/DDBJ whole genome shotgun (WGS) entry which is preliminary data.</text>
</comment>
<protein>
    <submittedName>
        <fullName evidence="1">Uncharacterized protein</fullName>
    </submittedName>
</protein>
<sequence>MHLHNFNQLNSRYLVRRFMLFKSKEKFAVHFDDQNFTLDTNSPIKYPYNFNLRGTKLIFFKLIGCCNGVICFSNNVIGRDEIIDWNPSIRRKLTLIIPMYLRSEHQYLDLRFGFGYHKMSDDFKVVRFAYVHGSVSIITPHVQIYKVKTAIWREVVFPNDLPFFIFSDCSQISFAMIYSTRSSKPWWSSSSYKIWTMKDYKNMISWTMTYKVGYPENDVGRALGLRNNGDLITVESTEGDVMICNQEGWNSVYGSYSENIDSEHTFVERYHESLALLDGGDLDDEV</sequence>
<reference evidence="1 2" key="2">
    <citation type="journal article" date="2022" name="Mol. Ecol. Resour.">
        <title>The genomes of chicory, endive, great burdock and yacon provide insights into Asteraceae paleo-polyploidization history and plant inulin production.</title>
        <authorList>
            <person name="Fan W."/>
            <person name="Wang S."/>
            <person name="Wang H."/>
            <person name="Wang A."/>
            <person name="Jiang F."/>
            <person name="Liu H."/>
            <person name="Zhao H."/>
            <person name="Xu D."/>
            <person name="Zhang Y."/>
        </authorList>
    </citation>
    <scope>NUCLEOTIDE SEQUENCE [LARGE SCALE GENOMIC DNA]</scope>
    <source>
        <strain evidence="2">cv. Punajuju</strain>
        <tissue evidence="1">Leaves</tissue>
    </source>
</reference>
<proteinExistence type="predicted"/>
<keyword evidence="2" id="KW-1185">Reference proteome</keyword>
<organism evidence="1 2">
    <name type="scientific">Cichorium intybus</name>
    <name type="common">Chicory</name>
    <dbReference type="NCBI Taxonomy" id="13427"/>
    <lineage>
        <taxon>Eukaryota</taxon>
        <taxon>Viridiplantae</taxon>
        <taxon>Streptophyta</taxon>
        <taxon>Embryophyta</taxon>
        <taxon>Tracheophyta</taxon>
        <taxon>Spermatophyta</taxon>
        <taxon>Magnoliopsida</taxon>
        <taxon>eudicotyledons</taxon>
        <taxon>Gunneridae</taxon>
        <taxon>Pentapetalae</taxon>
        <taxon>asterids</taxon>
        <taxon>campanulids</taxon>
        <taxon>Asterales</taxon>
        <taxon>Asteraceae</taxon>
        <taxon>Cichorioideae</taxon>
        <taxon>Cichorieae</taxon>
        <taxon>Cichoriinae</taxon>
        <taxon>Cichorium</taxon>
    </lineage>
</organism>
<gene>
    <name evidence="1" type="ORF">L2E82_29813</name>
</gene>
<dbReference type="EMBL" id="CM042013">
    <property type="protein sequence ID" value="KAI3739409.1"/>
    <property type="molecule type" value="Genomic_DNA"/>
</dbReference>